<accession>A0A5M9JYU2</accession>
<sequence length="123" mass="13988">MIDSFYSSLPFMDTNTQSPDHNHDLSFWLENHNPFQPSVELFQFRLNIGGRVFLFNIVSRGHGVHIRPGGPTVQTANKPDLSSGIEPKSEAARNSSYTKLKLKIAYAWIFFIYDIVHICCGSR</sequence>
<reference evidence="2 3" key="1">
    <citation type="submission" date="2019-06" db="EMBL/GenBank/DDBJ databases">
        <title>Genome Sequence of the Brown Rot Fungal Pathogen Monilinia fructicola.</title>
        <authorList>
            <person name="De Miccolis Angelini R.M."/>
            <person name="Landi L."/>
            <person name="Abate D."/>
            <person name="Pollastro S."/>
            <person name="Romanazzi G."/>
            <person name="Faretra F."/>
        </authorList>
    </citation>
    <scope>NUCLEOTIDE SEQUENCE [LARGE SCALE GENOMIC DNA]</scope>
    <source>
        <strain evidence="2 3">Mfrc123</strain>
    </source>
</reference>
<evidence type="ECO:0000313" key="2">
    <source>
        <dbReference type="EMBL" id="KAA8573319.1"/>
    </source>
</evidence>
<feature type="region of interest" description="Disordered" evidence="1">
    <location>
        <begin position="69"/>
        <end position="88"/>
    </location>
</feature>
<evidence type="ECO:0000256" key="1">
    <source>
        <dbReference type="SAM" id="MobiDB-lite"/>
    </source>
</evidence>
<protein>
    <submittedName>
        <fullName evidence="2">Uncharacterized protein</fullName>
    </submittedName>
</protein>
<dbReference type="EMBL" id="VICG01000004">
    <property type="protein sequence ID" value="KAA8573319.1"/>
    <property type="molecule type" value="Genomic_DNA"/>
</dbReference>
<organism evidence="2 3">
    <name type="scientific">Monilinia fructicola</name>
    <name type="common">Brown rot fungus</name>
    <name type="synonym">Ciboria fructicola</name>
    <dbReference type="NCBI Taxonomy" id="38448"/>
    <lineage>
        <taxon>Eukaryota</taxon>
        <taxon>Fungi</taxon>
        <taxon>Dikarya</taxon>
        <taxon>Ascomycota</taxon>
        <taxon>Pezizomycotina</taxon>
        <taxon>Leotiomycetes</taxon>
        <taxon>Helotiales</taxon>
        <taxon>Sclerotiniaceae</taxon>
        <taxon>Monilinia</taxon>
    </lineage>
</organism>
<proteinExistence type="predicted"/>
<name>A0A5M9JYU2_MONFR</name>
<evidence type="ECO:0000313" key="3">
    <source>
        <dbReference type="Proteomes" id="UP000322873"/>
    </source>
</evidence>
<comment type="caution">
    <text evidence="2">The sequence shown here is derived from an EMBL/GenBank/DDBJ whole genome shotgun (WGS) entry which is preliminary data.</text>
</comment>
<keyword evidence="3" id="KW-1185">Reference proteome</keyword>
<dbReference type="AlphaFoldDB" id="A0A5M9JYU2"/>
<dbReference type="Proteomes" id="UP000322873">
    <property type="component" value="Unassembled WGS sequence"/>
</dbReference>
<gene>
    <name evidence="2" type="ORF">EYC84_003807</name>
</gene>